<dbReference type="Proteomes" id="UP001165121">
    <property type="component" value="Unassembled WGS sequence"/>
</dbReference>
<organism evidence="2 3">
    <name type="scientific">Phytophthora fragariaefolia</name>
    <dbReference type="NCBI Taxonomy" id="1490495"/>
    <lineage>
        <taxon>Eukaryota</taxon>
        <taxon>Sar</taxon>
        <taxon>Stramenopiles</taxon>
        <taxon>Oomycota</taxon>
        <taxon>Peronosporomycetes</taxon>
        <taxon>Peronosporales</taxon>
        <taxon>Peronosporaceae</taxon>
        <taxon>Phytophthora</taxon>
    </lineage>
</organism>
<dbReference type="OrthoDB" id="78101at2759"/>
<accession>A0A9W6X7R9</accession>
<evidence type="ECO:0000313" key="2">
    <source>
        <dbReference type="EMBL" id="GMF33311.1"/>
    </source>
</evidence>
<feature type="coiled-coil region" evidence="1">
    <location>
        <begin position="270"/>
        <end position="347"/>
    </location>
</feature>
<keyword evidence="1" id="KW-0175">Coiled coil</keyword>
<gene>
    <name evidence="2" type="ORF">Pfra01_000822100</name>
</gene>
<name>A0A9W6X7R9_9STRA</name>
<protein>
    <submittedName>
        <fullName evidence="2">Unnamed protein product</fullName>
    </submittedName>
</protein>
<sequence>MSAVELSHSCEAGHPRANLDICVPEQPGIVGGDLVVHDEGVCPLEPESCRLLRLRWSSERVFSGTFHQGRGHAPFHSTMGLTTTNNSVEYLHHVLAHIQKLTAQAWEEGNVSKHGQIRVMHWVRKLRSQPTSNPTWLKSVLDYANVLLQMLLEGVGVEVFLAIAYLCKSTHSITAQSTLSSQGYGFYQIAKLATTARQFARTSIAQKQHATVHPTRAHIHTTRNNNSAESQQATVVPQKISKQIQTQEQDDQWEWQRVWKGAFDKMHLQLQQKTEETKKLAIENKELRSVIAGYKKALEEAERAQRDIEAKHLAEIENLRAVHSLELSNLQARHRQKLQEAALQNDEKLFSRRRESLFTGSSSTVRSCSSKFKPHQWNPDRYFLST</sequence>
<evidence type="ECO:0000256" key="1">
    <source>
        <dbReference type="SAM" id="Coils"/>
    </source>
</evidence>
<proteinExistence type="predicted"/>
<comment type="caution">
    <text evidence="2">The sequence shown here is derived from an EMBL/GenBank/DDBJ whole genome shotgun (WGS) entry which is preliminary data.</text>
</comment>
<evidence type="ECO:0000313" key="3">
    <source>
        <dbReference type="Proteomes" id="UP001165121"/>
    </source>
</evidence>
<reference evidence="2" key="1">
    <citation type="submission" date="2023-04" db="EMBL/GenBank/DDBJ databases">
        <title>Phytophthora fragariaefolia NBRC 109709.</title>
        <authorList>
            <person name="Ichikawa N."/>
            <person name="Sato H."/>
            <person name="Tonouchi N."/>
        </authorList>
    </citation>
    <scope>NUCLEOTIDE SEQUENCE</scope>
    <source>
        <strain evidence="2">NBRC 109709</strain>
    </source>
</reference>
<dbReference type="EMBL" id="BSXT01000733">
    <property type="protein sequence ID" value="GMF33311.1"/>
    <property type="molecule type" value="Genomic_DNA"/>
</dbReference>
<keyword evidence="3" id="KW-1185">Reference proteome</keyword>
<dbReference type="AlphaFoldDB" id="A0A9W6X7R9"/>